<keyword evidence="1" id="KW-0175">Coiled coil</keyword>
<proteinExistence type="predicted"/>
<dbReference type="AlphaFoldDB" id="A0AAD5PV40"/>
<protein>
    <submittedName>
        <fullName evidence="3">Uncharacterized protein</fullName>
    </submittedName>
</protein>
<accession>A0AAD5PV40</accession>
<sequence>MDLSLKLRRIDENISSDVLQEDQPSQRPPSYHSLPVPPWNAYALGYQANTPTNEDGYQIGAKKENCSSSKGIATQLAPEEFSLDDVRHLQKLIRELHAENIQKTLSYIQLEQAYYCLKDEITDLKRRKVKQKEDSEGQARASSKMKFGEAGKEELLKANKHKKTFEVLELEETLPSGSSNVAEQRLENFHAIINNNNAVLAENTKLLDAMMQKVQVLESELAVWKERNKDLEELHKEKSSMNAGKQTDVDIPQRPSIVKNRHLDMSLTLDEERSPRRDRQDVGQSHTFIYKYLAPKTNSCFSCLKAVLCRCPKAPTQAHARKAD</sequence>
<gene>
    <name evidence="3" type="ORF">GHT06_017513</name>
</gene>
<name>A0AAD5PV40_9CRUS</name>
<evidence type="ECO:0000313" key="4">
    <source>
        <dbReference type="Proteomes" id="UP000820818"/>
    </source>
</evidence>
<dbReference type="Proteomes" id="UP000820818">
    <property type="component" value="Linkage Group LG6"/>
</dbReference>
<dbReference type="EMBL" id="WJBH02000006">
    <property type="protein sequence ID" value="KAI9557684.1"/>
    <property type="molecule type" value="Genomic_DNA"/>
</dbReference>
<comment type="caution">
    <text evidence="3">The sequence shown here is derived from an EMBL/GenBank/DDBJ whole genome shotgun (WGS) entry which is preliminary data.</text>
</comment>
<feature type="region of interest" description="Disordered" evidence="2">
    <location>
        <begin position="235"/>
        <end position="281"/>
    </location>
</feature>
<feature type="coiled-coil region" evidence="1">
    <location>
        <begin position="200"/>
        <end position="234"/>
    </location>
</feature>
<reference evidence="3 4" key="1">
    <citation type="submission" date="2022-05" db="EMBL/GenBank/DDBJ databases">
        <title>A multi-omics perspective on studying reproductive biology in Daphnia sinensis.</title>
        <authorList>
            <person name="Jia J."/>
        </authorList>
    </citation>
    <scope>NUCLEOTIDE SEQUENCE [LARGE SCALE GENOMIC DNA]</scope>
    <source>
        <strain evidence="3 4">WSL</strain>
    </source>
</reference>
<evidence type="ECO:0000256" key="1">
    <source>
        <dbReference type="SAM" id="Coils"/>
    </source>
</evidence>
<feature type="compositionally biased region" description="Basic and acidic residues" evidence="2">
    <location>
        <begin position="270"/>
        <end position="281"/>
    </location>
</feature>
<keyword evidence="4" id="KW-1185">Reference proteome</keyword>
<evidence type="ECO:0000256" key="2">
    <source>
        <dbReference type="SAM" id="MobiDB-lite"/>
    </source>
</evidence>
<organism evidence="3 4">
    <name type="scientific">Daphnia sinensis</name>
    <dbReference type="NCBI Taxonomy" id="1820382"/>
    <lineage>
        <taxon>Eukaryota</taxon>
        <taxon>Metazoa</taxon>
        <taxon>Ecdysozoa</taxon>
        <taxon>Arthropoda</taxon>
        <taxon>Crustacea</taxon>
        <taxon>Branchiopoda</taxon>
        <taxon>Diplostraca</taxon>
        <taxon>Cladocera</taxon>
        <taxon>Anomopoda</taxon>
        <taxon>Daphniidae</taxon>
        <taxon>Daphnia</taxon>
        <taxon>Daphnia similis group</taxon>
    </lineage>
</organism>
<evidence type="ECO:0000313" key="3">
    <source>
        <dbReference type="EMBL" id="KAI9557684.1"/>
    </source>
</evidence>